<protein>
    <submittedName>
        <fullName evidence="1">Uncharacterized protein</fullName>
    </submittedName>
</protein>
<name>A0A936Z2R0_9BURK</name>
<organism evidence="1 2">
    <name type="scientific">Ramlibacter monticola</name>
    <dbReference type="NCBI Taxonomy" id="1926872"/>
    <lineage>
        <taxon>Bacteria</taxon>
        <taxon>Pseudomonadati</taxon>
        <taxon>Pseudomonadota</taxon>
        <taxon>Betaproteobacteria</taxon>
        <taxon>Burkholderiales</taxon>
        <taxon>Comamonadaceae</taxon>
        <taxon>Ramlibacter</taxon>
    </lineage>
</organism>
<evidence type="ECO:0000313" key="1">
    <source>
        <dbReference type="EMBL" id="MBL0393688.1"/>
    </source>
</evidence>
<dbReference type="EMBL" id="JAEQNE010000006">
    <property type="protein sequence ID" value="MBL0393688.1"/>
    <property type="molecule type" value="Genomic_DNA"/>
</dbReference>
<keyword evidence="2" id="KW-1185">Reference proteome</keyword>
<gene>
    <name evidence="1" type="ORF">JJ685_21305</name>
</gene>
<evidence type="ECO:0000313" key="2">
    <source>
        <dbReference type="Proteomes" id="UP000599109"/>
    </source>
</evidence>
<reference evidence="1 2" key="1">
    <citation type="journal article" date="2017" name="Int. J. Syst. Evol. Microbiol.">
        <title>Ramlibacter monticola sp. nov., isolated from forest soil.</title>
        <authorList>
            <person name="Chaudhary D.K."/>
            <person name="Kim J."/>
        </authorList>
    </citation>
    <scope>NUCLEOTIDE SEQUENCE [LARGE SCALE GENOMIC DNA]</scope>
    <source>
        <strain evidence="1 2">KACC 19175</strain>
    </source>
</reference>
<dbReference type="AlphaFoldDB" id="A0A936Z2R0"/>
<comment type="caution">
    <text evidence="1">The sequence shown here is derived from an EMBL/GenBank/DDBJ whole genome shotgun (WGS) entry which is preliminary data.</text>
</comment>
<dbReference type="RefSeq" id="WP_201676360.1">
    <property type="nucleotide sequence ID" value="NZ_JAEQNE010000006.1"/>
</dbReference>
<accession>A0A936Z2R0</accession>
<proteinExistence type="predicted"/>
<dbReference type="Proteomes" id="UP000599109">
    <property type="component" value="Unassembled WGS sequence"/>
</dbReference>
<sequence length="95" mass="10040">MPRVVVPLELAAAKLIVAIQREWNAEAGGPGGAESEEVMRSAHALRRAARAGTLAGVLGSASVSQYLGRSWVNSHPRVWPSVQVLECMALAPIDP</sequence>